<accession>A0ABM3IHG1</accession>
<evidence type="ECO:0000313" key="4">
    <source>
        <dbReference type="RefSeq" id="XP_048328417.1"/>
    </source>
</evidence>
<name>A0ABM3IHG1_ZIZJJ</name>
<dbReference type="InterPro" id="IPR043502">
    <property type="entry name" value="DNA/RNA_pol_sf"/>
</dbReference>
<dbReference type="Pfam" id="PF00078">
    <property type="entry name" value="RVT_1"/>
    <property type="match status" value="1"/>
</dbReference>
<dbReference type="RefSeq" id="XP_048328417.1">
    <property type="nucleotide sequence ID" value="XM_048472460.1"/>
</dbReference>
<reference evidence="4" key="1">
    <citation type="submission" date="2025-08" db="UniProtKB">
        <authorList>
            <consortium name="RefSeq"/>
        </authorList>
    </citation>
    <scope>IDENTIFICATION</scope>
    <source>
        <tissue evidence="4">Seedling</tissue>
    </source>
</reference>
<dbReference type="Gene3D" id="3.30.70.270">
    <property type="match status" value="1"/>
</dbReference>
<feature type="domain" description="Reverse transcriptase" evidence="2">
    <location>
        <begin position="125"/>
        <end position="182"/>
    </location>
</feature>
<dbReference type="GeneID" id="125422020"/>
<feature type="region of interest" description="Disordered" evidence="1">
    <location>
        <begin position="1"/>
        <end position="31"/>
    </location>
</feature>
<protein>
    <submittedName>
        <fullName evidence="4">Uncharacterized protein LOC125422020</fullName>
    </submittedName>
</protein>
<evidence type="ECO:0000256" key="1">
    <source>
        <dbReference type="SAM" id="MobiDB-lite"/>
    </source>
</evidence>
<proteinExistence type="predicted"/>
<dbReference type="PANTHER" id="PTHR35046:SF9">
    <property type="entry name" value="RNA-DIRECTED DNA POLYMERASE"/>
    <property type="match status" value="1"/>
</dbReference>
<dbReference type="PANTHER" id="PTHR35046">
    <property type="entry name" value="ZINC KNUCKLE (CCHC-TYPE) FAMILY PROTEIN"/>
    <property type="match status" value="1"/>
</dbReference>
<sequence length="209" mass="24227">MVIRESGEIEFEEAESDNGSMPPLEDVGDEDEDDYKYPVCGDLSLVVKRALTMYKDEKEVQQDNIFHTRCKVTDKQFDDVFPKEIPSGLPLIIGIEHQIDFVPRSTILNWPAYRSNPEKTKKLQRQFVVVYFDDILVYSRGLEEHVGDLRLVLDVFRKEKLYANLKNYDFCKSELMFLGFVISAAGITVDQEKVKAIREWFMPTSITQV</sequence>
<dbReference type="SUPFAM" id="SSF56672">
    <property type="entry name" value="DNA/RNA polymerases"/>
    <property type="match status" value="1"/>
</dbReference>
<dbReference type="InterPro" id="IPR043128">
    <property type="entry name" value="Rev_trsase/Diguanyl_cyclase"/>
</dbReference>
<dbReference type="Proteomes" id="UP001652623">
    <property type="component" value="Chromosome 4"/>
</dbReference>
<keyword evidence="3" id="KW-1185">Reference proteome</keyword>
<gene>
    <name evidence="4" type="primary">LOC125422020</name>
</gene>
<organism evidence="3 4">
    <name type="scientific">Ziziphus jujuba</name>
    <name type="common">Chinese jujube</name>
    <name type="synonym">Ziziphus sativa</name>
    <dbReference type="NCBI Taxonomy" id="326968"/>
    <lineage>
        <taxon>Eukaryota</taxon>
        <taxon>Viridiplantae</taxon>
        <taxon>Streptophyta</taxon>
        <taxon>Embryophyta</taxon>
        <taxon>Tracheophyta</taxon>
        <taxon>Spermatophyta</taxon>
        <taxon>Magnoliopsida</taxon>
        <taxon>eudicotyledons</taxon>
        <taxon>Gunneridae</taxon>
        <taxon>Pentapetalae</taxon>
        <taxon>rosids</taxon>
        <taxon>fabids</taxon>
        <taxon>Rosales</taxon>
        <taxon>Rhamnaceae</taxon>
        <taxon>Paliureae</taxon>
        <taxon>Ziziphus</taxon>
    </lineage>
</organism>
<evidence type="ECO:0000259" key="2">
    <source>
        <dbReference type="Pfam" id="PF00078"/>
    </source>
</evidence>
<dbReference type="InterPro" id="IPR000477">
    <property type="entry name" value="RT_dom"/>
</dbReference>
<evidence type="ECO:0000313" key="3">
    <source>
        <dbReference type="Proteomes" id="UP001652623"/>
    </source>
</evidence>